<feature type="transmembrane region" description="Helical" evidence="1">
    <location>
        <begin position="81"/>
        <end position="104"/>
    </location>
</feature>
<accession>A0A7M1XJB6</accession>
<feature type="transmembrane region" description="Helical" evidence="1">
    <location>
        <begin position="7"/>
        <end position="30"/>
    </location>
</feature>
<organism evidence="2 3">
    <name type="scientific">Treponema rectale</name>
    <dbReference type="NCBI Taxonomy" id="744512"/>
    <lineage>
        <taxon>Bacteria</taxon>
        <taxon>Pseudomonadati</taxon>
        <taxon>Spirochaetota</taxon>
        <taxon>Spirochaetia</taxon>
        <taxon>Spirochaetales</taxon>
        <taxon>Treponemataceae</taxon>
        <taxon>Treponema</taxon>
    </lineage>
</organism>
<protein>
    <submittedName>
        <fullName evidence="2">Uncharacterized protein</fullName>
    </submittedName>
</protein>
<feature type="transmembrane region" description="Helical" evidence="1">
    <location>
        <begin position="110"/>
        <end position="133"/>
    </location>
</feature>
<gene>
    <name evidence="2" type="ORF">DYE49_03155</name>
</gene>
<feature type="transmembrane region" description="Helical" evidence="1">
    <location>
        <begin position="50"/>
        <end position="69"/>
    </location>
</feature>
<evidence type="ECO:0000313" key="2">
    <source>
        <dbReference type="EMBL" id="QOS39507.1"/>
    </source>
</evidence>
<dbReference type="EMBL" id="CP031517">
    <property type="protein sequence ID" value="QOS39507.1"/>
    <property type="molecule type" value="Genomic_DNA"/>
</dbReference>
<keyword evidence="1" id="KW-0812">Transmembrane</keyword>
<dbReference type="AlphaFoldDB" id="A0A7M1XJB6"/>
<name>A0A7M1XJB6_9SPIR</name>
<reference evidence="2 3" key="1">
    <citation type="submission" date="2018-08" db="EMBL/GenBank/DDBJ databases">
        <title>The first complete genome of Treponema rectale (CHPAT), a commensal spirochete of the bovine rectum.</title>
        <authorList>
            <person name="Staton G.J."/>
            <person name="Clegg S.R."/>
            <person name="Carter S.D."/>
            <person name="Radford A.D."/>
            <person name="Darby A."/>
            <person name="Hall N."/>
            <person name="Birtles R.J."/>
            <person name="Evans N.J."/>
        </authorList>
    </citation>
    <scope>NUCLEOTIDE SEQUENCE [LARGE SCALE GENOMIC DNA]</scope>
    <source>
        <strain evidence="2 3">CHPA</strain>
    </source>
</reference>
<proteinExistence type="predicted"/>
<keyword evidence="1" id="KW-0472">Membrane</keyword>
<dbReference type="KEGG" id="trc:DYE49_03155"/>
<keyword evidence="1" id="KW-1133">Transmembrane helix</keyword>
<evidence type="ECO:0000256" key="1">
    <source>
        <dbReference type="SAM" id="Phobius"/>
    </source>
</evidence>
<dbReference type="Proteomes" id="UP000593591">
    <property type="component" value="Chromosome"/>
</dbReference>
<evidence type="ECO:0000313" key="3">
    <source>
        <dbReference type="Proteomes" id="UP000593591"/>
    </source>
</evidence>
<sequence>MINMKKYLPFIVCVLCSVVLVFCVFFVAFPPFAFSGHVKYSIEEDNVLNIIFDDVLVGALYSLSLFFLIKFAWKKEDEIHPIAWLILAILEFLALGIFVAFYFGVFFDYVFIRINVARIITALAFVVVNFVLIRKFILVRKYFKELKDTPHEDPTIRKS</sequence>